<evidence type="ECO:0000313" key="1">
    <source>
        <dbReference type="EMBL" id="GAA0499393.1"/>
    </source>
</evidence>
<proteinExistence type="predicted"/>
<dbReference type="Gene3D" id="2.20.28.160">
    <property type="match status" value="1"/>
</dbReference>
<sequence length="158" mass="17145">MRPRQTHSRRDIAWIPRPCAYAWCFPDLSAAVSWPIPTLPPGVLGRVGVSEPLNRGSEISTPCAPAIAFVADAPGAGPVVPSLSDADRRSVRNHLLKGILYMPTMQACPECEDEVQISQSARLNEIIDCAGCRSELEIVALSPMVLARAPEVEEDWGE</sequence>
<comment type="caution">
    <text evidence="1">The sequence shown here is derived from an EMBL/GenBank/DDBJ whole genome shotgun (WGS) entry which is preliminary data.</text>
</comment>
<dbReference type="InterPro" id="IPR005906">
    <property type="entry name" value="LysW"/>
</dbReference>
<dbReference type="Pfam" id="PF21344">
    <property type="entry name" value="Zn_ribbon_LysW"/>
    <property type="match status" value="1"/>
</dbReference>
<dbReference type="Proteomes" id="UP001500909">
    <property type="component" value="Unassembled WGS sequence"/>
</dbReference>
<evidence type="ECO:0000313" key="2">
    <source>
        <dbReference type="Proteomes" id="UP001500909"/>
    </source>
</evidence>
<gene>
    <name evidence="1" type="ORF">GCM10010361_76230</name>
</gene>
<protein>
    <recommendedName>
        <fullName evidence="3">Lysine biosynthesis protein LysW</fullName>
    </recommendedName>
</protein>
<dbReference type="EMBL" id="BAAABY010000062">
    <property type="protein sequence ID" value="GAA0499393.1"/>
    <property type="molecule type" value="Genomic_DNA"/>
</dbReference>
<organism evidence="1 2">
    <name type="scientific">Streptomyces olivaceiscleroticus</name>
    <dbReference type="NCBI Taxonomy" id="68245"/>
    <lineage>
        <taxon>Bacteria</taxon>
        <taxon>Bacillati</taxon>
        <taxon>Actinomycetota</taxon>
        <taxon>Actinomycetes</taxon>
        <taxon>Kitasatosporales</taxon>
        <taxon>Streptomycetaceae</taxon>
        <taxon>Streptomyces</taxon>
    </lineage>
</organism>
<keyword evidence="2" id="KW-1185">Reference proteome</keyword>
<evidence type="ECO:0008006" key="3">
    <source>
        <dbReference type="Google" id="ProtNLM"/>
    </source>
</evidence>
<accession>A0ABP3LEY9</accession>
<reference evidence="2" key="1">
    <citation type="journal article" date="2019" name="Int. J. Syst. Evol. Microbiol.">
        <title>The Global Catalogue of Microorganisms (GCM) 10K type strain sequencing project: providing services to taxonomists for standard genome sequencing and annotation.</title>
        <authorList>
            <consortium name="The Broad Institute Genomics Platform"/>
            <consortium name="The Broad Institute Genome Sequencing Center for Infectious Disease"/>
            <person name="Wu L."/>
            <person name="Ma J."/>
        </authorList>
    </citation>
    <scope>NUCLEOTIDE SEQUENCE [LARGE SCALE GENOMIC DNA]</scope>
    <source>
        <strain evidence="2">JCM 4805</strain>
    </source>
</reference>
<name>A0ABP3LEY9_9ACTN</name>